<accession>A0AAW2CE83</accession>
<evidence type="ECO:0000313" key="2">
    <source>
        <dbReference type="EMBL" id="KAK9996471.1"/>
    </source>
</evidence>
<dbReference type="PANTHER" id="PTHR46033:SF8">
    <property type="entry name" value="PROTEIN MAINTENANCE OF MERISTEMS-LIKE"/>
    <property type="match status" value="1"/>
</dbReference>
<name>A0AAW2CE83_9ROSI</name>
<dbReference type="PANTHER" id="PTHR46033">
    <property type="entry name" value="PROTEIN MAIN-LIKE 2"/>
    <property type="match status" value="1"/>
</dbReference>
<proteinExistence type="predicted"/>
<gene>
    <name evidence="2" type="ORF">SO802_021157</name>
</gene>
<dbReference type="Pfam" id="PF10536">
    <property type="entry name" value="PMD"/>
    <property type="match status" value="1"/>
</dbReference>
<feature type="domain" description="Aminotransferase-like plant mobile" evidence="1">
    <location>
        <begin position="76"/>
        <end position="251"/>
    </location>
</feature>
<dbReference type="AlphaFoldDB" id="A0AAW2CE83"/>
<keyword evidence="3" id="KW-1185">Reference proteome</keyword>
<organism evidence="2 3">
    <name type="scientific">Lithocarpus litseifolius</name>
    <dbReference type="NCBI Taxonomy" id="425828"/>
    <lineage>
        <taxon>Eukaryota</taxon>
        <taxon>Viridiplantae</taxon>
        <taxon>Streptophyta</taxon>
        <taxon>Embryophyta</taxon>
        <taxon>Tracheophyta</taxon>
        <taxon>Spermatophyta</taxon>
        <taxon>Magnoliopsida</taxon>
        <taxon>eudicotyledons</taxon>
        <taxon>Gunneridae</taxon>
        <taxon>Pentapetalae</taxon>
        <taxon>rosids</taxon>
        <taxon>fabids</taxon>
        <taxon>Fagales</taxon>
        <taxon>Fagaceae</taxon>
        <taxon>Lithocarpus</taxon>
    </lineage>
</organism>
<evidence type="ECO:0000313" key="3">
    <source>
        <dbReference type="Proteomes" id="UP001459277"/>
    </source>
</evidence>
<dbReference type="Proteomes" id="UP001459277">
    <property type="component" value="Unassembled WGS sequence"/>
</dbReference>
<comment type="caution">
    <text evidence="2">The sequence shown here is derived from an EMBL/GenBank/DDBJ whole genome shotgun (WGS) entry which is preliminary data.</text>
</comment>
<evidence type="ECO:0000259" key="1">
    <source>
        <dbReference type="Pfam" id="PF10536"/>
    </source>
</evidence>
<sequence>MDTHPAGPCVRTILTRQPKHRSSWLWEGPLEIKEFPSVLTCRRRFSDVLEGGLDPRVAAYIMDAGLDGLLRVLDIELAFALITKLVERWRSETHSFHLPHGEMTITLQDMEGNLCLDLLGHRPLAKEPGANDNTTVLCGARLKTSWLESQFSDPLPADAIDLQVQRYARYYILQLLGGMLFMDKSSEWISVMYLQFLNPISNCKKYSWGSAALYWLYRHLCKALEKKAKQIGGALLLVQLWAYARFPHICPVMRHPH</sequence>
<dbReference type="GO" id="GO:0010073">
    <property type="term" value="P:meristem maintenance"/>
    <property type="evidence" value="ECO:0007669"/>
    <property type="project" value="InterPro"/>
</dbReference>
<protein>
    <recommendedName>
        <fullName evidence="1">Aminotransferase-like plant mobile domain-containing protein</fullName>
    </recommendedName>
</protein>
<dbReference type="InterPro" id="IPR044824">
    <property type="entry name" value="MAIN-like"/>
</dbReference>
<dbReference type="EMBL" id="JAZDWU010000007">
    <property type="protein sequence ID" value="KAK9996471.1"/>
    <property type="molecule type" value="Genomic_DNA"/>
</dbReference>
<dbReference type="InterPro" id="IPR019557">
    <property type="entry name" value="AminoTfrase-like_pln_mobile"/>
</dbReference>
<reference evidence="2 3" key="1">
    <citation type="submission" date="2024-01" db="EMBL/GenBank/DDBJ databases">
        <title>A telomere-to-telomere, gap-free genome of sweet tea (Lithocarpus litseifolius).</title>
        <authorList>
            <person name="Zhou J."/>
        </authorList>
    </citation>
    <scope>NUCLEOTIDE SEQUENCE [LARGE SCALE GENOMIC DNA]</scope>
    <source>
        <strain evidence="2">Zhou-2022a</strain>
        <tissue evidence="2">Leaf</tissue>
    </source>
</reference>